<organism evidence="6 7">
    <name type="scientific">Spirosoma agri</name>
    <dbReference type="NCBI Taxonomy" id="1987381"/>
    <lineage>
        <taxon>Bacteria</taxon>
        <taxon>Pseudomonadati</taxon>
        <taxon>Bacteroidota</taxon>
        <taxon>Cytophagia</taxon>
        <taxon>Cytophagales</taxon>
        <taxon>Cytophagaceae</taxon>
        <taxon>Spirosoma</taxon>
    </lineage>
</organism>
<protein>
    <recommendedName>
        <fullName evidence="3">Potassium binding protein Kbp</fullName>
    </recommendedName>
</protein>
<dbReference type="PROSITE" id="PS50914">
    <property type="entry name" value="BON"/>
    <property type="match status" value="1"/>
</dbReference>
<evidence type="ECO:0000256" key="2">
    <source>
        <dbReference type="ARBA" id="ARBA00022490"/>
    </source>
</evidence>
<dbReference type="InterPro" id="IPR052196">
    <property type="entry name" value="Bact_Kbp"/>
</dbReference>
<dbReference type="EMBL" id="JAAGNZ010000001">
    <property type="protein sequence ID" value="NEU66537.1"/>
    <property type="molecule type" value="Genomic_DNA"/>
</dbReference>
<sequence>MGLLSFFKGVGEKIFHKEETAAPADPAQAEKVEPVRAQALLDHVKQLGLAYKTLTVKTKGDTVTLSGSVKSQEDSEKIALAVGNVEGVSAVDNQLTVDEPTPEGKYYTVKSGDSLSKIAKEVYGDPMKYGVIFEANKPMLKDPDLIYPDQVLRIPQL</sequence>
<dbReference type="NCBIfam" id="NF008399">
    <property type="entry name" value="PRK11198.1"/>
    <property type="match status" value="1"/>
</dbReference>
<evidence type="ECO:0000313" key="7">
    <source>
        <dbReference type="Proteomes" id="UP000477386"/>
    </source>
</evidence>
<dbReference type="InterPro" id="IPR036779">
    <property type="entry name" value="LysM_dom_sf"/>
</dbReference>
<name>A0A6M0IF92_9BACT</name>
<feature type="domain" description="LysM" evidence="5">
    <location>
        <begin position="105"/>
        <end position="154"/>
    </location>
</feature>
<dbReference type="SMART" id="SM00257">
    <property type="entry name" value="LysM"/>
    <property type="match status" value="1"/>
</dbReference>
<dbReference type="RefSeq" id="WP_164035796.1">
    <property type="nucleotide sequence ID" value="NZ_JAAGNZ010000001.1"/>
</dbReference>
<comment type="caution">
    <text evidence="6">The sequence shown here is derived from an EMBL/GenBank/DDBJ whole genome shotgun (WGS) entry which is preliminary data.</text>
</comment>
<dbReference type="GO" id="GO:0005737">
    <property type="term" value="C:cytoplasm"/>
    <property type="evidence" value="ECO:0007669"/>
    <property type="project" value="UniProtKB-SubCell"/>
</dbReference>
<dbReference type="Pfam" id="PF01476">
    <property type="entry name" value="LysM"/>
    <property type="match status" value="1"/>
</dbReference>
<dbReference type="PANTHER" id="PTHR34700">
    <property type="entry name" value="POTASSIUM BINDING PROTEIN KBP"/>
    <property type="match status" value="1"/>
</dbReference>
<dbReference type="PANTHER" id="PTHR34700:SF8">
    <property type="entry name" value="POTASSIUM BINDING PROTEIN KBP"/>
    <property type="match status" value="1"/>
</dbReference>
<keyword evidence="7" id="KW-1185">Reference proteome</keyword>
<dbReference type="Gene3D" id="3.10.350.10">
    <property type="entry name" value="LysM domain"/>
    <property type="match status" value="1"/>
</dbReference>
<dbReference type="PROSITE" id="PS51782">
    <property type="entry name" value="LYSM"/>
    <property type="match status" value="1"/>
</dbReference>
<evidence type="ECO:0000313" key="6">
    <source>
        <dbReference type="EMBL" id="NEU66537.1"/>
    </source>
</evidence>
<comment type="subcellular location">
    <subcellularLocation>
        <location evidence="1">Cytoplasm</location>
    </subcellularLocation>
</comment>
<dbReference type="Pfam" id="PF04972">
    <property type="entry name" value="BON"/>
    <property type="match status" value="1"/>
</dbReference>
<keyword evidence="2" id="KW-0963">Cytoplasm</keyword>
<dbReference type="Proteomes" id="UP000477386">
    <property type="component" value="Unassembled WGS sequence"/>
</dbReference>
<dbReference type="AlphaFoldDB" id="A0A6M0IF92"/>
<evidence type="ECO:0000259" key="5">
    <source>
        <dbReference type="PROSITE" id="PS51782"/>
    </source>
</evidence>
<proteinExistence type="predicted"/>
<evidence type="ECO:0000256" key="1">
    <source>
        <dbReference type="ARBA" id="ARBA00004496"/>
    </source>
</evidence>
<dbReference type="SUPFAM" id="SSF54106">
    <property type="entry name" value="LysM domain"/>
    <property type="match status" value="1"/>
</dbReference>
<accession>A0A6M0IF92</accession>
<dbReference type="FunFam" id="3.10.350.10:FF:000001">
    <property type="entry name" value="Peptidoglycan-binding protein LysM"/>
    <property type="match status" value="1"/>
</dbReference>
<dbReference type="InterPro" id="IPR007055">
    <property type="entry name" value="BON_dom"/>
</dbReference>
<feature type="domain" description="BON" evidence="4">
    <location>
        <begin position="29"/>
        <end position="99"/>
    </location>
</feature>
<reference evidence="6 7" key="1">
    <citation type="submission" date="2020-02" db="EMBL/GenBank/DDBJ databases">
        <title>Draft genome sequence of two Spirosoma agri KCTC 52727 and Spirosoma terrae KCTC 52035.</title>
        <authorList>
            <person name="Rojas J."/>
            <person name="Ambika Manirajan B."/>
            <person name="Ratering S."/>
            <person name="Suarez C."/>
            <person name="Schnell S."/>
        </authorList>
    </citation>
    <scope>NUCLEOTIDE SEQUENCE [LARGE SCALE GENOMIC DNA]</scope>
    <source>
        <strain evidence="6 7">KCTC 52727</strain>
    </source>
</reference>
<dbReference type="Gene3D" id="3.30.1340.30">
    <property type="match status" value="1"/>
</dbReference>
<dbReference type="InterPro" id="IPR018392">
    <property type="entry name" value="LysM"/>
</dbReference>
<evidence type="ECO:0000259" key="4">
    <source>
        <dbReference type="PROSITE" id="PS50914"/>
    </source>
</evidence>
<gene>
    <name evidence="6" type="primary">lysM</name>
    <name evidence="6" type="ORF">GK091_06575</name>
</gene>
<evidence type="ECO:0000256" key="3">
    <source>
        <dbReference type="ARBA" id="ARBA00072219"/>
    </source>
</evidence>
<dbReference type="CDD" id="cd00118">
    <property type="entry name" value="LysM"/>
    <property type="match status" value="1"/>
</dbReference>